<accession>A0A820CVH7</accession>
<reference evidence="2" key="1">
    <citation type="submission" date="2021-02" db="EMBL/GenBank/DDBJ databases">
        <authorList>
            <person name="Nowell W R."/>
        </authorList>
    </citation>
    <scope>NUCLEOTIDE SEQUENCE</scope>
</reference>
<proteinExistence type="predicted"/>
<keyword evidence="1" id="KW-1133">Transmembrane helix</keyword>
<sequence>MWIKNRYYYYVLIFFNLIHLNTCARPTFDTLFQVPDDKIIDPLTGLPLSTTAQQRKLDITKEKILKQAKATPTSSSKYMNIDQVKSVQLNATAKLNQTSCIALNLIKTLQSVKCINNTIEMMFDSMANSAYVYQQWIQQKVTFINGGKEWDCKNSTTGEPMIIMMKLIPSTFKLKKNLITANTTNDTGITPIVCFESLTMHLTSEQELPSQQNS</sequence>
<dbReference type="Proteomes" id="UP000663823">
    <property type="component" value="Unassembled WGS sequence"/>
</dbReference>
<comment type="caution">
    <text evidence="2">The sequence shown here is derived from an EMBL/GenBank/DDBJ whole genome shotgun (WGS) entry which is preliminary data.</text>
</comment>
<organism evidence="2 3">
    <name type="scientific">Rotaria sordida</name>
    <dbReference type="NCBI Taxonomy" id="392033"/>
    <lineage>
        <taxon>Eukaryota</taxon>
        <taxon>Metazoa</taxon>
        <taxon>Spiralia</taxon>
        <taxon>Gnathifera</taxon>
        <taxon>Rotifera</taxon>
        <taxon>Eurotatoria</taxon>
        <taxon>Bdelloidea</taxon>
        <taxon>Philodinida</taxon>
        <taxon>Philodinidae</taxon>
        <taxon>Rotaria</taxon>
    </lineage>
</organism>
<evidence type="ECO:0000256" key="1">
    <source>
        <dbReference type="SAM" id="Phobius"/>
    </source>
</evidence>
<name>A0A820CVH7_9BILA</name>
<dbReference type="EMBL" id="CAJOAX010025054">
    <property type="protein sequence ID" value="CAF4220697.1"/>
    <property type="molecule type" value="Genomic_DNA"/>
</dbReference>
<gene>
    <name evidence="2" type="ORF">OTI717_LOCUS39364</name>
</gene>
<evidence type="ECO:0000313" key="3">
    <source>
        <dbReference type="Proteomes" id="UP000663823"/>
    </source>
</evidence>
<feature type="non-terminal residue" evidence="2">
    <location>
        <position position="214"/>
    </location>
</feature>
<feature type="transmembrane region" description="Helical" evidence="1">
    <location>
        <begin position="7"/>
        <end position="28"/>
    </location>
</feature>
<protein>
    <submittedName>
        <fullName evidence="2">Uncharacterized protein</fullName>
    </submittedName>
</protein>
<evidence type="ECO:0000313" key="2">
    <source>
        <dbReference type="EMBL" id="CAF4220697.1"/>
    </source>
</evidence>
<keyword evidence="1" id="KW-0472">Membrane</keyword>
<keyword evidence="1" id="KW-0812">Transmembrane</keyword>
<dbReference type="AlphaFoldDB" id="A0A820CVH7"/>